<feature type="compositionally biased region" description="Basic and acidic residues" evidence="1">
    <location>
        <begin position="23"/>
        <end position="39"/>
    </location>
</feature>
<evidence type="ECO:0000256" key="1">
    <source>
        <dbReference type="SAM" id="MobiDB-lite"/>
    </source>
</evidence>
<dbReference type="EMBL" id="PP511521">
    <property type="protein sequence ID" value="XCD05047.1"/>
    <property type="molecule type" value="Genomic_DNA"/>
</dbReference>
<name>A0AAU8AYN2_9CAUD</name>
<accession>A0AAU8AYN2</accession>
<feature type="compositionally biased region" description="Acidic residues" evidence="1">
    <location>
        <begin position="172"/>
        <end position="185"/>
    </location>
</feature>
<feature type="compositionally biased region" description="Basic and acidic residues" evidence="1">
    <location>
        <begin position="159"/>
        <end position="171"/>
    </location>
</feature>
<feature type="compositionally biased region" description="Acidic residues" evidence="1">
    <location>
        <begin position="109"/>
        <end position="128"/>
    </location>
</feature>
<sequence>MNKTEIIEVLKTLIDALEENETQPEKKQEEKPKAKKPEPVDDYDTMTATQLYKECCKRGISSQCTSRKKDFLADLLRKLDNGEIEPSKGRKGAGAKSSAKPETKKPEPVAEEEEDSDDWSDEEEDEATDPYAGKSARELFSLCKERGIKVAPRKDAEFYATKLKEEDNKADEPEEEDDDDEWSID</sequence>
<proteinExistence type="predicted"/>
<organism evidence="2">
    <name type="scientific">Dulem virus 36</name>
    <dbReference type="NCBI Taxonomy" id="3145754"/>
    <lineage>
        <taxon>Viruses</taxon>
        <taxon>Duplodnaviria</taxon>
        <taxon>Heunggongvirae</taxon>
        <taxon>Uroviricota</taxon>
        <taxon>Caudoviricetes</taxon>
    </lineage>
</organism>
<reference evidence="2" key="1">
    <citation type="submission" date="2024-03" db="EMBL/GenBank/DDBJ databases">
        <title>Diverse circular DNA viruses in blood, oral, and fecal samples of captive lemurs.</title>
        <authorList>
            <person name="Paietta E.N."/>
            <person name="Kraberger S."/>
            <person name="Lund M.C."/>
            <person name="Custer J.M."/>
            <person name="Vargas K.M."/>
            <person name="Ehmke E.E."/>
            <person name="Yoder A.D."/>
            <person name="Varsani A."/>
        </authorList>
    </citation>
    <scope>NUCLEOTIDE SEQUENCE</scope>
    <source>
        <strain evidence="2">Duke_24FS_3</strain>
    </source>
</reference>
<feature type="region of interest" description="Disordered" evidence="1">
    <location>
        <begin position="16"/>
        <end position="45"/>
    </location>
</feature>
<evidence type="ECO:0008006" key="3">
    <source>
        <dbReference type="Google" id="ProtNLM"/>
    </source>
</evidence>
<protein>
    <recommendedName>
        <fullName evidence="3">Rho termination factor N-terminal domain-containing protein</fullName>
    </recommendedName>
</protein>
<feature type="compositionally biased region" description="Basic and acidic residues" evidence="1">
    <location>
        <begin position="79"/>
        <end position="88"/>
    </location>
</feature>
<feature type="region of interest" description="Disordered" evidence="1">
    <location>
        <begin position="79"/>
        <end position="135"/>
    </location>
</feature>
<evidence type="ECO:0000313" key="2">
    <source>
        <dbReference type="EMBL" id="XCD05047.1"/>
    </source>
</evidence>
<feature type="compositionally biased region" description="Basic and acidic residues" evidence="1">
    <location>
        <begin position="99"/>
        <end position="108"/>
    </location>
</feature>
<feature type="region of interest" description="Disordered" evidence="1">
    <location>
        <begin position="159"/>
        <end position="185"/>
    </location>
</feature>